<dbReference type="Pfam" id="PF07690">
    <property type="entry name" value="MFS_1"/>
    <property type="match status" value="1"/>
</dbReference>
<feature type="non-terminal residue" evidence="12">
    <location>
        <position position="343"/>
    </location>
</feature>
<sequence length="343" mass="37626">MSENHEPETRADTEPAVPEEEAEGNPAEERLTQPEELKRENGGDGESQRGAVEKQPEFVHPEGGWGWVVMLASMWCNGSVFGIQNAFGILFVYLLKEFGSENDEDLRFRTAWVGSLSMGMIFFCSPIVSVFTDVFGCRITAVGGAAVGLVGLFASSFVKSLGTLYFTYGVVFACGCSFAYQPSLVILGHYFKKRLGLVNGVVTAGSSVFTVSLPPLLSSLLLRLGLSNTLRVLSILMFLLLLAGLTYKPLLPQRVESKKASLKRICNIQIWRSLSYRIWAFGIPAALYGYFVPYVHLMKHVEERFGTDANKEVLLMCLGITSGVGRLIFGRVAAHVPGVPKCF</sequence>
<keyword evidence="6 11" id="KW-1133">Transmembrane helix</keyword>
<feature type="transmembrane region" description="Helical" evidence="11">
    <location>
        <begin position="164"/>
        <end position="188"/>
    </location>
</feature>
<dbReference type="Proteomes" id="UP000593565">
    <property type="component" value="Unassembled WGS sequence"/>
</dbReference>
<protein>
    <recommendedName>
        <fullName evidence="14">Monocarboxylate transporter 10</fullName>
    </recommendedName>
</protein>
<evidence type="ECO:0000256" key="4">
    <source>
        <dbReference type="ARBA" id="ARBA00022475"/>
    </source>
</evidence>
<feature type="transmembrane region" description="Helical" evidence="11">
    <location>
        <begin position="274"/>
        <end position="293"/>
    </location>
</feature>
<feature type="transmembrane region" description="Helical" evidence="11">
    <location>
        <begin position="195"/>
        <end position="217"/>
    </location>
</feature>
<comment type="catalytic activity">
    <reaction evidence="8">
        <text>3,3',5-triiodo-L-thyronine(out) = 3,3',5-triiodo-L-thyronine(in)</text>
        <dbReference type="Rhea" id="RHEA:71811"/>
        <dbReference type="ChEBI" id="CHEBI:533015"/>
    </reaction>
    <physiologicalReaction direction="left-to-right" evidence="8">
        <dbReference type="Rhea" id="RHEA:71812"/>
    </physiologicalReaction>
    <physiologicalReaction direction="right-to-left" evidence="8">
        <dbReference type="Rhea" id="RHEA:71813"/>
    </physiologicalReaction>
</comment>
<accession>A0A7J6BA78</accession>
<evidence type="ECO:0000256" key="7">
    <source>
        <dbReference type="ARBA" id="ARBA00023136"/>
    </source>
</evidence>
<comment type="similarity">
    <text evidence="2">Belongs to the major facilitator superfamily. Monocarboxylate porter (TC 2.A.1.13) family.</text>
</comment>
<feature type="region of interest" description="Disordered" evidence="10">
    <location>
        <begin position="1"/>
        <end position="55"/>
    </location>
</feature>
<gene>
    <name evidence="12" type="ORF">AMELA_G00015520</name>
</gene>
<proteinExistence type="inferred from homology"/>
<name>A0A7J6BA78_AMEME</name>
<dbReference type="GO" id="GO:0015349">
    <property type="term" value="F:thyroid hormone transmembrane transporter activity"/>
    <property type="evidence" value="ECO:0007669"/>
    <property type="project" value="UniProtKB-ARBA"/>
</dbReference>
<comment type="caution">
    <text evidence="12">The sequence shown here is derived from an EMBL/GenBank/DDBJ whole genome shotgun (WGS) entry which is preliminary data.</text>
</comment>
<dbReference type="InterPro" id="IPR050327">
    <property type="entry name" value="Proton-linked_MCT"/>
</dbReference>
<evidence type="ECO:0000313" key="12">
    <source>
        <dbReference type="EMBL" id="KAF4091940.1"/>
    </source>
</evidence>
<evidence type="ECO:0000256" key="2">
    <source>
        <dbReference type="ARBA" id="ARBA00006727"/>
    </source>
</evidence>
<evidence type="ECO:0000313" key="13">
    <source>
        <dbReference type="Proteomes" id="UP000593565"/>
    </source>
</evidence>
<dbReference type="InterPro" id="IPR036259">
    <property type="entry name" value="MFS_trans_sf"/>
</dbReference>
<dbReference type="Gene3D" id="1.20.1250.20">
    <property type="entry name" value="MFS general substrate transporter like domains"/>
    <property type="match status" value="1"/>
</dbReference>
<keyword evidence="7 11" id="KW-0472">Membrane</keyword>
<keyword evidence="13" id="KW-1185">Reference proteome</keyword>
<dbReference type="GO" id="GO:0016323">
    <property type="term" value="C:basolateral plasma membrane"/>
    <property type="evidence" value="ECO:0007669"/>
    <property type="project" value="TreeGrafter"/>
</dbReference>
<evidence type="ECO:0000256" key="5">
    <source>
        <dbReference type="ARBA" id="ARBA00022692"/>
    </source>
</evidence>
<evidence type="ECO:0000256" key="10">
    <source>
        <dbReference type="SAM" id="MobiDB-lite"/>
    </source>
</evidence>
<feature type="transmembrane region" description="Helical" evidence="11">
    <location>
        <begin position="64"/>
        <end position="91"/>
    </location>
</feature>
<evidence type="ECO:0000256" key="11">
    <source>
        <dbReference type="SAM" id="Phobius"/>
    </source>
</evidence>
<dbReference type="PANTHER" id="PTHR11360:SF119">
    <property type="entry name" value="MONOCARBOXYLATE TRANSPORTER 10"/>
    <property type="match status" value="1"/>
</dbReference>
<keyword evidence="3" id="KW-0813">Transport</keyword>
<reference evidence="12 13" key="1">
    <citation type="submission" date="2020-02" db="EMBL/GenBank/DDBJ databases">
        <title>A chromosome-scale genome assembly of the black bullhead catfish (Ameiurus melas).</title>
        <authorList>
            <person name="Wen M."/>
            <person name="Zham M."/>
            <person name="Cabau C."/>
            <person name="Klopp C."/>
            <person name="Donnadieu C."/>
            <person name="Roques C."/>
            <person name="Bouchez O."/>
            <person name="Lampietro C."/>
            <person name="Jouanno E."/>
            <person name="Herpin A."/>
            <person name="Louis A."/>
            <person name="Berthelot C."/>
            <person name="Parey E."/>
            <person name="Roest-Crollius H."/>
            <person name="Braasch I."/>
            <person name="Postlethwait J."/>
            <person name="Robinson-Rechavi M."/>
            <person name="Echchiki A."/>
            <person name="Begum T."/>
            <person name="Montfort J."/>
            <person name="Schartl M."/>
            <person name="Bobe J."/>
            <person name="Guiguen Y."/>
        </authorList>
    </citation>
    <scope>NUCLEOTIDE SEQUENCE [LARGE SCALE GENOMIC DNA]</scope>
    <source>
        <strain evidence="12">M_S1</strain>
        <tissue evidence="12">Blood</tissue>
    </source>
</reference>
<comment type="catalytic activity">
    <reaction evidence="9">
        <text>L-thyroxine(out) = L-thyroxine(in)</text>
        <dbReference type="Rhea" id="RHEA:71819"/>
        <dbReference type="ChEBI" id="CHEBI:58448"/>
    </reaction>
    <physiologicalReaction direction="left-to-right" evidence="9">
        <dbReference type="Rhea" id="RHEA:71820"/>
    </physiologicalReaction>
    <physiologicalReaction direction="right-to-left" evidence="9">
        <dbReference type="Rhea" id="RHEA:71821"/>
    </physiologicalReaction>
</comment>
<dbReference type="EMBL" id="JAAGNN010000002">
    <property type="protein sequence ID" value="KAF4091940.1"/>
    <property type="molecule type" value="Genomic_DNA"/>
</dbReference>
<evidence type="ECO:0000256" key="1">
    <source>
        <dbReference type="ARBA" id="ARBA00004651"/>
    </source>
</evidence>
<evidence type="ECO:0000256" key="9">
    <source>
        <dbReference type="ARBA" id="ARBA00051690"/>
    </source>
</evidence>
<dbReference type="SUPFAM" id="SSF103473">
    <property type="entry name" value="MFS general substrate transporter"/>
    <property type="match status" value="1"/>
</dbReference>
<dbReference type="PANTHER" id="PTHR11360">
    <property type="entry name" value="MONOCARBOXYLATE TRANSPORTER"/>
    <property type="match status" value="1"/>
</dbReference>
<evidence type="ECO:0000256" key="6">
    <source>
        <dbReference type="ARBA" id="ARBA00022989"/>
    </source>
</evidence>
<feature type="compositionally biased region" description="Basic and acidic residues" evidence="10">
    <location>
        <begin position="27"/>
        <end position="42"/>
    </location>
</feature>
<dbReference type="AlphaFoldDB" id="A0A7J6BA78"/>
<organism evidence="12 13">
    <name type="scientific">Ameiurus melas</name>
    <name type="common">Black bullhead</name>
    <name type="synonym">Silurus melas</name>
    <dbReference type="NCBI Taxonomy" id="219545"/>
    <lineage>
        <taxon>Eukaryota</taxon>
        <taxon>Metazoa</taxon>
        <taxon>Chordata</taxon>
        <taxon>Craniata</taxon>
        <taxon>Vertebrata</taxon>
        <taxon>Euteleostomi</taxon>
        <taxon>Actinopterygii</taxon>
        <taxon>Neopterygii</taxon>
        <taxon>Teleostei</taxon>
        <taxon>Ostariophysi</taxon>
        <taxon>Siluriformes</taxon>
        <taxon>Ictaluridae</taxon>
        <taxon>Ameiurus</taxon>
    </lineage>
</organism>
<evidence type="ECO:0008006" key="14">
    <source>
        <dbReference type="Google" id="ProtNLM"/>
    </source>
</evidence>
<evidence type="ECO:0000256" key="8">
    <source>
        <dbReference type="ARBA" id="ARBA00050480"/>
    </source>
</evidence>
<comment type="subcellular location">
    <subcellularLocation>
        <location evidence="1">Cell membrane</location>
        <topology evidence="1">Multi-pass membrane protein</topology>
    </subcellularLocation>
</comment>
<feature type="transmembrane region" description="Helical" evidence="11">
    <location>
        <begin position="229"/>
        <end position="247"/>
    </location>
</feature>
<feature type="compositionally biased region" description="Basic and acidic residues" evidence="10">
    <location>
        <begin position="1"/>
        <end position="13"/>
    </location>
</feature>
<evidence type="ECO:0000256" key="3">
    <source>
        <dbReference type="ARBA" id="ARBA00022448"/>
    </source>
</evidence>
<dbReference type="FunFam" id="1.20.1250.20:FF:000156">
    <property type="entry name" value="monocarboxylate transporter 8 isoform X1"/>
    <property type="match status" value="1"/>
</dbReference>
<keyword evidence="4" id="KW-1003">Cell membrane</keyword>
<feature type="transmembrane region" description="Helical" evidence="11">
    <location>
        <begin position="139"/>
        <end position="158"/>
    </location>
</feature>
<dbReference type="InterPro" id="IPR011701">
    <property type="entry name" value="MFS"/>
</dbReference>
<feature type="transmembrane region" description="Helical" evidence="11">
    <location>
        <begin position="111"/>
        <end position="132"/>
    </location>
</feature>
<keyword evidence="5 11" id="KW-0812">Transmembrane</keyword>